<evidence type="ECO:0000256" key="1">
    <source>
        <dbReference type="ARBA" id="ARBA00001933"/>
    </source>
</evidence>
<comment type="caution">
    <text evidence="5">The sequence shown here is derived from an EMBL/GenBank/DDBJ whole genome shotgun (WGS) entry which is preliminary data.</text>
</comment>
<keyword evidence="6" id="KW-1185">Reference proteome</keyword>
<feature type="non-terminal residue" evidence="5">
    <location>
        <position position="1"/>
    </location>
</feature>
<keyword evidence="4" id="KW-0012">Acyltransferase</keyword>
<protein>
    <submittedName>
        <fullName evidence="5">Uncharacterized protein</fullName>
    </submittedName>
</protein>
<dbReference type="GO" id="GO:0016020">
    <property type="term" value="C:membrane"/>
    <property type="evidence" value="ECO:0007669"/>
    <property type="project" value="GOC"/>
</dbReference>
<dbReference type="InterPro" id="IPR015421">
    <property type="entry name" value="PyrdxlP-dep_Trfase_major"/>
</dbReference>
<dbReference type="Proteomes" id="UP000663879">
    <property type="component" value="Unassembled WGS sequence"/>
</dbReference>
<dbReference type="EMBL" id="CAJNOC010009381">
    <property type="protein sequence ID" value="CAF1128293.1"/>
    <property type="molecule type" value="Genomic_DNA"/>
</dbReference>
<dbReference type="PANTHER" id="PTHR13693:SF3">
    <property type="entry name" value="LD36009P"/>
    <property type="match status" value="1"/>
</dbReference>
<dbReference type="Gene3D" id="3.90.1150.10">
    <property type="entry name" value="Aspartate Aminotransferase, domain 1"/>
    <property type="match status" value="1"/>
</dbReference>
<dbReference type="InterPro" id="IPR050087">
    <property type="entry name" value="AON_synthase_class-II"/>
</dbReference>
<dbReference type="GO" id="GO:0046513">
    <property type="term" value="P:ceramide biosynthetic process"/>
    <property type="evidence" value="ECO:0007669"/>
    <property type="project" value="TreeGrafter"/>
</dbReference>
<comment type="similarity">
    <text evidence="2">Belongs to the class-II pyridoxal-phosphate-dependent aminotransferase family.</text>
</comment>
<evidence type="ECO:0000313" key="5">
    <source>
        <dbReference type="EMBL" id="CAF1128293.1"/>
    </source>
</evidence>
<proteinExistence type="inferred from homology"/>
<comment type="cofactor">
    <cofactor evidence="1">
        <name>pyridoxal 5'-phosphate</name>
        <dbReference type="ChEBI" id="CHEBI:597326"/>
    </cofactor>
</comment>
<keyword evidence="3" id="KW-0808">Transferase</keyword>
<evidence type="ECO:0000313" key="6">
    <source>
        <dbReference type="Proteomes" id="UP000663879"/>
    </source>
</evidence>
<dbReference type="GO" id="GO:0004758">
    <property type="term" value="F:serine C-palmitoyltransferase activity"/>
    <property type="evidence" value="ECO:0007669"/>
    <property type="project" value="TreeGrafter"/>
</dbReference>
<dbReference type="Gene3D" id="3.40.640.10">
    <property type="entry name" value="Type I PLP-dependent aspartate aminotransferase-like (Major domain)"/>
    <property type="match status" value="1"/>
</dbReference>
<dbReference type="InterPro" id="IPR015424">
    <property type="entry name" value="PyrdxlP-dep_Trfase"/>
</dbReference>
<dbReference type="GO" id="GO:0017059">
    <property type="term" value="C:serine palmitoyltransferase complex"/>
    <property type="evidence" value="ECO:0007669"/>
    <property type="project" value="TreeGrafter"/>
</dbReference>
<dbReference type="AlphaFoldDB" id="A0A814R436"/>
<dbReference type="GO" id="GO:0046512">
    <property type="term" value="P:sphingosine biosynthetic process"/>
    <property type="evidence" value="ECO:0007669"/>
    <property type="project" value="TreeGrafter"/>
</dbReference>
<dbReference type="InterPro" id="IPR015422">
    <property type="entry name" value="PyrdxlP-dep_Trfase_small"/>
</dbReference>
<evidence type="ECO:0000256" key="4">
    <source>
        <dbReference type="ARBA" id="ARBA00023315"/>
    </source>
</evidence>
<name>A0A814R436_9BILA</name>
<dbReference type="OrthoDB" id="65434at2759"/>
<dbReference type="SUPFAM" id="SSF53383">
    <property type="entry name" value="PLP-dependent transferases"/>
    <property type="match status" value="1"/>
</dbReference>
<evidence type="ECO:0000256" key="2">
    <source>
        <dbReference type="ARBA" id="ARBA00008392"/>
    </source>
</evidence>
<accession>A0A814R436</accession>
<gene>
    <name evidence="5" type="ORF">OXX778_LOCUS22356</name>
</gene>
<dbReference type="PANTHER" id="PTHR13693">
    <property type="entry name" value="CLASS II AMINOTRANSFERASE/8-AMINO-7-OXONONANOATE SYNTHASE"/>
    <property type="match status" value="1"/>
</dbReference>
<organism evidence="5 6">
    <name type="scientific">Brachionus calyciflorus</name>
    <dbReference type="NCBI Taxonomy" id="104777"/>
    <lineage>
        <taxon>Eukaryota</taxon>
        <taxon>Metazoa</taxon>
        <taxon>Spiralia</taxon>
        <taxon>Gnathifera</taxon>
        <taxon>Rotifera</taxon>
        <taxon>Eurotatoria</taxon>
        <taxon>Monogononta</taxon>
        <taxon>Pseudotrocha</taxon>
        <taxon>Ploima</taxon>
        <taxon>Brachionidae</taxon>
        <taxon>Brachionus</taxon>
    </lineage>
</organism>
<sequence>MTIITNNKIKQSQRLLADSLNNEDSPQSMNTQKLRTKRCQHEIHPSGTRRMYRSEKLDLEPPPFIQAFFTYLSYTVLSIFGHFRELLRRLKLDKRKGAVDNNTSGFVSLYLNFESFFTRNYYLRVRDVFNRPICSVPGAEIELLERKSSDYNWSYFFTGKKLKALNMGSYNYLGFAENNGPSSQSAVESITNFSVATCSSRSELGTLKCHLYLEKQIAKFLGVEACLTFGMGYATNVMNISSL</sequence>
<feature type="non-terminal residue" evidence="5">
    <location>
        <position position="243"/>
    </location>
</feature>
<evidence type="ECO:0000256" key="3">
    <source>
        <dbReference type="ARBA" id="ARBA00022679"/>
    </source>
</evidence>
<reference evidence="5" key="1">
    <citation type="submission" date="2021-02" db="EMBL/GenBank/DDBJ databases">
        <authorList>
            <person name="Nowell W R."/>
        </authorList>
    </citation>
    <scope>NUCLEOTIDE SEQUENCE</scope>
    <source>
        <strain evidence="5">Ploen Becks lab</strain>
    </source>
</reference>